<proteinExistence type="predicted"/>
<accession>A0A833T407</accession>
<dbReference type="Proteomes" id="UP000602510">
    <property type="component" value="Unassembled WGS sequence"/>
</dbReference>
<dbReference type="EMBL" id="WSZM01000020">
    <property type="protein sequence ID" value="KAF4046305.1"/>
    <property type="molecule type" value="Genomic_DNA"/>
</dbReference>
<evidence type="ECO:0000313" key="1">
    <source>
        <dbReference type="EMBL" id="KAF4046288.1"/>
    </source>
</evidence>
<evidence type="ECO:0000313" key="4">
    <source>
        <dbReference type="Proteomes" id="UP000602510"/>
    </source>
</evidence>
<dbReference type="EMBL" id="JAACNO010000095">
    <property type="protein sequence ID" value="KAF4150160.1"/>
    <property type="molecule type" value="Genomic_DNA"/>
</dbReference>
<dbReference type="AlphaFoldDB" id="A0A833T407"/>
<dbReference type="Proteomes" id="UP000704712">
    <property type="component" value="Unassembled WGS sequence"/>
</dbReference>
<comment type="caution">
    <text evidence="1">The sequence shown here is derived from an EMBL/GenBank/DDBJ whole genome shotgun (WGS) entry which is preliminary data.</text>
</comment>
<dbReference type="EMBL" id="WSZM01000020">
    <property type="protein sequence ID" value="KAF4046288.1"/>
    <property type="molecule type" value="Genomic_DNA"/>
</dbReference>
<gene>
    <name evidence="1" type="ORF">GN244_ATG01305</name>
    <name evidence="2" type="ORF">GN244_ATG01323</name>
    <name evidence="3" type="ORF">GN958_ATG00648</name>
</gene>
<protein>
    <submittedName>
        <fullName evidence="1">Uncharacterized protein</fullName>
    </submittedName>
</protein>
<reference evidence="1" key="1">
    <citation type="submission" date="2020-04" db="EMBL/GenBank/DDBJ databases">
        <title>Hybrid Assembly of Korean Phytophthora infestans isolates.</title>
        <authorList>
            <person name="Prokchorchik M."/>
            <person name="Lee Y."/>
            <person name="Seo J."/>
            <person name="Cho J.-H."/>
            <person name="Park Y.-E."/>
            <person name="Jang D.-C."/>
            <person name="Im J.-S."/>
            <person name="Choi J.-G."/>
            <person name="Park H.-J."/>
            <person name="Lee G.-B."/>
            <person name="Lee Y.-G."/>
            <person name="Hong S.-Y."/>
            <person name="Cho K."/>
            <person name="Sohn K.H."/>
        </authorList>
    </citation>
    <scope>NUCLEOTIDE SEQUENCE</scope>
    <source>
        <strain evidence="1">KR_1_A1</strain>
        <strain evidence="3">KR_2_A2</strain>
    </source>
</reference>
<evidence type="ECO:0000313" key="2">
    <source>
        <dbReference type="EMBL" id="KAF4046305.1"/>
    </source>
</evidence>
<organism evidence="1 4">
    <name type="scientific">Phytophthora infestans</name>
    <name type="common">Potato late blight agent</name>
    <name type="synonym">Botrytis infestans</name>
    <dbReference type="NCBI Taxonomy" id="4787"/>
    <lineage>
        <taxon>Eukaryota</taxon>
        <taxon>Sar</taxon>
        <taxon>Stramenopiles</taxon>
        <taxon>Oomycota</taxon>
        <taxon>Peronosporomycetes</taxon>
        <taxon>Peronosporales</taxon>
        <taxon>Peronosporaceae</taxon>
        <taxon>Phytophthora</taxon>
    </lineage>
</organism>
<name>A0A833T407_PHYIN</name>
<keyword evidence="4" id="KW-1185">Reference proteome</keyword>
<evidence type="ECO:0000313" key="3">
    <source>
        <dbReference type="EMBL" id="KAF4150160.1"/>
    </source>
</evidence>
<sequence length="64" mass="7400">MEWILAWGRNYDPVEDLELAHAWDRVTSDASVGTDQNADKYWTRVKDEMENFSAYCKIPGGYLA</sequence>